<dbReference type="OrthoDB" id="4068688at2759"/>
<dbReference type="AlphaFoldDB" id="G8BP86"/>
<proteinExistence type="predicted"/>
<dbReference type="Pfam" id="PF22044">
    <property type="entry name" value="SPO24"/>
    <property type="match status" value="1"/>
</dbReference>
<dbReference type="GO" id="GO:0005628">
    <property type="term" value="C:prospore membrane"/>
    <property type="evidence" value="ECO:0007669"/>
    <property type="project" value="EnsemblFungi"/>
</dbReference>
<feature type="region of interest" description="Disordered" evidence="1">
    <location>
        <begin position="17"/>
        <end position="58"/>
    </location>
</feature>
<dbReference type="EMBL" id="HE612857">
    <property type="protein sequence ID" value="CCE61817.1"/>
    <property type="molecule type" value="Genomic_DNA"/>
</dbReference>
<reference evidence="2 3" key="1">
    <citation type="journal article" date="2011" name="Proc. Natl. Acad. Sci. U.S.A.">
        <title>Evolutionary erosion of yeast sex chromosomes by mating-type switching accidents.</title>
        <authorList>
            <person name="Gordon J.L."/>
            <person name="Armisen D."/>
            <person name="Proux-Wera E."/>
            <person name="Oheigeartaigh S.S."/>
            <person name="Byrne K.P."/>
            <person name="Wolfe K.H."/>
        </authorList>
    </citation>
    <scope>NUCLEOTIDE SEQUENCE [LARGE SCALE GENOMIC DNA]</scope>
    <source>
        <strain evidence="3">ATCC 24235 / CBS 4417 / NBRC 1672 / NRRL Y-8282 / UCD 70-5</strain>
    </source>
</reference>
<feature type="compositionally biased region" description="Polar residues" evidence="1">
    <location>
        <begin position="21"/>
        <end position="35"/>
    </location>
</feature>
<dbReference type="HOGENOM" id="CLU_195455_0_0_1"/>
<evidence type="ECO:0000313" key="3">
    <source>
        <dbReference type="Proteomes" id="UP000005666"/>
    </source>
</evidence>
<accession>G8BP86</accession>
<dbReference type="KEGG" id="tpf:TPHA_0B01440"/>
<protein>
    <submittedName>
        <fullName evidence="2">Uncharacterized protein</fullName>
    </submittedName>
</protein>
<dbReference type="RefSeq" id="XP_003684251.1">
    <property type="nucleotide sequence ID" value="XM_003684203.1"/>
</dbReference>
<dbReference type="InterPro" id="IPR054415">
    <property type="entry name" value="SPO24"/>
</dbReference>
<evidence type="ECO:0000313" key="2">
    <source>
        <dbReference type="EMBL" id="CCE61817.1"/>
    </source>
</evidence>
<dbReference type="eggNOG" id="ENOG502SF97">
    <property type="taxonomic scope" value="Eukaryota"/>
</dbReference>
<organism evidence="2 3">
    <name type="scientific">Tetrapisispora phaffii (strain ATCC 24235 / CBS 4417 / NBRC 1672 / NRRL Y-8282 / UCD 70-5)</name>
    <name type="common">Yeast</name>
    <name type="synonym">Fabospora phaffii</name>
    <dbReference type="NCBI Taxonomy" id="1071381"/>
    <lineage>
        <taxon>Eukaryota</taxon>
        <taxon>Fungi</taxon>
        <taxon>Dikarya</taxon>
        <taxon>Ascomycota</taxon>
        <taxon>Saccharomycotina</taxon>
        <taxon>Saccharomycetes</taxon>
        <taxon>Saccharomycetales</taxon>
        <taxon>Saccharomycetaceae</taxon>
        <taxon>Tetrapisispora</taxon>
    </lineage>
</organism>
<gene>
    <name evidence="2" type="primary">TPHA0B01440</name>
    <name evidence="2" type="ordered locus">TPHA_0B01440</name>
</gene>
<name>G8BP86_TETPH</name>
<evidence type="ECO:0000256" key="1">
    <source>
        <dbReference type="SAM" id="MobiDB-lite"/>
    </source>
</evidence>
<dbReference type="GO" id="GO:0030437">
    <property type="term" value="P:ascospore formation"/>
    <property type="evidence" value="ECO:0007669"/>
    <property type="project" value="EnsemblFungi"/>
</dbReference>
<feature type="compositionally biased region" description="Basic and acidic residues" evidence="1">
    <location>
        <begin position="37"/>
        <end position="50"/>
    </location>
</feature>
<keyword evidence="3" id="KW-1185">Reference proteome</keyword>
<sequence>MSSFLQLTSDIQQPFIIPNLSPVSQPNSRKNSLNEPINKELLNKDNKQESVNDDAAADAITRPRTNSICLL</sequence>
<dbReference type="GeneID" id="11535089"/>
<dbReference type="Proteomes" id="UP000005666">
    <property type="component" value="Chromosome 2"/>
</dbReference>